<dbReference type="Proteomes" id="UP000193925">
    <property type="component" value="Chromosome AFERRI"/>
</dbReference>
<evidence type="ECO:0000313" key="2">
    <source>
        <dbReference type="Proteomes" id="UP000193925"/>
    </source>
</evidence>
<organism evidence="1 2">
    <name type="scientific">Acidithiobacillus ferrivorans</name>
    <dbReference type="NCBI Taxonomy" id="160808"/>
    <lineage>
        <taxon>Bacteria</taxon>
        <taxon>Pseudomonadati</taxon>
        <taxon>Pseudomonadota</taxon>
        <taxon>Acidithiobacillia</taxon>
        <taxon>Acidithiobacillales</taxon>
        <taxon>Acidithiobacillaceae</taxon>
        <taxon>Acidithiobacillus</taxon>
    </lineage>
</organism>
<name>A0ABY1MMV5_9PROT</name>
<evidence type="ECO:0000313" key="1">
    <source>
        <dbReference type="EMBL" id="SMH65090.1"/>
    </source>
</evidence>
<reference evidence="1 2" key="1">
    <citation type="submission" date="2017-03" db="EMBL/GenBank/DDBJ databases">
        <authorList>
            <person name="Regsiter A."/>
            <person name="William W."/>
        </authorList>
    </citation>
    <scope>NUCLEOTIDE SEQUENCE [LARGE SCALE GENOMIC DNA]</scope>
    <source>
        <strain evidence="1">PRJEB5721</strain>
    </source>
</reference>
<gene>
    <name evidence="1" type="ORF">AFERRI_11125</name>
</gene>
<sequence length="103" mass="11841">MIEKNVEEIMSTNKWSFLLSVTALGAGILLLSNPAFAFADGDGWGGPAMNLSIGVPGVIYSAPTYYRAPPAYYYAPPPPRRWYRHHEYRWHREHEDRRWGDDD</sequence>
<dbReference type="EMBL" id="LT841305">
    <property type="protein sequence ID" value="SMH65090.1"/>
    <property type="molecule type" value="Genomic_DNA"/>
</dbReference>
<accession>A0ABY1MMV5</accession>
<protein>
    <submittedName>
        <fullName evidence="1">Uncharacterized protein</fullName>
    </submittedName>
</protein>
<proteinExistence type="predicted"/>
<keyword evidence="2" id="KW-1185">Reference proteome</keyword>